<evidence type="ECO:0000313" key="2">
    <source>
        <dbReference type="Proteomes" id="UP001497744"/>
    </source>
</evidence>
<comment type="caution">
    <text evidence="1">The sequence shown here is derived from an EMBL/GenBank/DDBJ whole genome shotgun (WGS) entry which is preliminary data.</text>
</comment>
<protein>
    <submittedName>
        <fullName evidence="1">Uncharacterized protein</fullName>
    </submittedName>
</protein>
<keyword evidence="2" id="KW-1185">Reference proteome</keyword>
<dbReference type="GeneID" id="94194517"/>
<sequence length="79" mass="9058">MCAASWSRSWPARSILRTIGESAADVWPVRSRRNFTYWPPPPSSRSRLVELPSGKKFFVFMGKRDADGKLEPVVCFIDR</sequence>
<dbReference type="EMBL" id="BPLF01000002">
    <property type="protein sequence ID" value="GIX63036.1"/>
    <property type="molecule type" value="Genomic_DNA"/>
</dbReference>
<accession>A0AAV4LT58</accession>
<reference evidence="1 2" key="1">
    <citation type="submission" date="2021-06" db="EMBL/GenBank/DDBJ databases">
        <title>Genome sequence of Babesia caballi.</title>
        <authorList>
            <person name="Yamagishi J."/>
            <person name="Kidaka T."/>
            <person name="Ochi A."/>
        </authorList>
    </citation>
    <scope>NUCLEOTIDE SEQUENCE [LARGE SCALE GENOMIC DNA]</scope>
    <source>
        <strain evidence="1">USDA-D6B2</strain>
    </source>
</reference>
<dbReference type="RefSeq" id="XP_067715105.1">
    <property type="nucleotide sequence ID" value="XM_067859004.1"/>
</dbReference>
<organism evidence="1 2">
    <name type="scientific">Babesia caballi</name>
    <dbReference type="NCBI Taxonomy" id="5871"/>
    <lineage>
        <taxon>Eukaryota</taxon>
        <taxon>Sar</taxon>
        <taxon>Alveolata</taxon>
        <taxon>Apicomplexa</taxon>
        <taxon>Aconoidasida</taxon>
        <taxon>Piroplasmida</taxon>
        <taxon>Babesiidae</taxon>
        <taxon>Babesia</taxon>
    </lineage>
</organism>
<dbReference type="InterPro" id="IPR056349">
    <property type="entry name" value="Microp_apicomplexa_10"/>
</dbReference>
<proteinExistence type="predicted"/>
<name>A0AAV4LT58_BABCB</name>
<dbReference type="Pfam" id="PF23519">
    <property type="entry name" value="Microp_apicomplexa_10"/>
    <property type="match status" value="1"/>
</dbReference>
<dbReference type="AlphaFoldDB" id="A0AAV4LT58"/>
<dbReference type="Proteomes" id="UP001497744">
    <property type="component" value="Unassembled WGS sequence"/>
</dbReference>
<evidence type="ECO:0000313" key="1">
    <source>
        <dbReference type="EMBL" id="GIX63036.1"/>
    </source>
</evidence>
<gene>
    <name evidence="1" type="ORF">BcabD6B2_24710</name>
</gene>